<dbReference type="PANTHER" id="PTHR13789">
    <property type="entry name" value="MONOOXYGENASE"/>
    <property type="match status" value="1"/>
</dbReference>
<comment type="caution">
    <text evidence="7">The sequence shown here is derived from an EMBL/GenBank/DDBJ whole genome shotgun (WGS) entry which is preliminary data.</text>
</comment>
<keyword evidence="3" id="KW-0274">FAD</keyword>
<gene>
    <name evidence="7" type="ORF">GCM10022402_28700</name>
</gene>
<feature type="domain" description="FAD-binding" evidence="6">
    <location>
        <begin position="12"/>
        <end position="357"/>
    </location>
</feature>
<sequence>MSEGVTAGGGSDVIVVGGGIGGLATAYALAKEGQRVRVLERASRFAEVGAGLQMAPNATRILREWGMLDAVLEKGVLPRRLVFKDALDGRELTHLDLGEEFQARYGAPYVVLHRGDLLAILVEGCRAAGVELVPGTDVDDVEIGPEAAVARAGEHEFSADVLLAADGLHSSLRVKLTDDEAVCSGYVAYRGAFPVAELDRELDDRALEEVVVYLGPGRHLVQYPLRGGELFNTVAVFESPSYHRGEADWGGPEELDEVFAGACDQVRRGLGSLWRDRRWPMYDREPISNWVSGRFALTGDAAHPMLQYLAQGACQAIEDAHCLSTELAKTASADTPRWPSALAAYERARTERTAGVQRAARVWGDIWHVDGLARLLRNELFTDRDPADFKHIDWLYSL</sequence>
<protein>
    <submittedName>
        <fullName evidence="7">3-hydroxybenzoate 6-hydroxylase</fullName>
    </submittedName>
</protein>
<name>A0ABP7FYP7_9ACTN</name>
<dbReference type="RefSeq" id="WP_344971917.1">
    <property type="nucleotide sequence ID" value="NZ_BAABDD010000012.1"/>
</dbReference>
<accession>A0ABP7FYP7</accession>
<evidence type="ECO:0000256" key="5">
    <source>
        <dbReference type="ARBA" id="ARBA00023033"/>
    </source>
</evidence>
<evidence type="ECO:0000259" key="6">
    <source>
        <dbReference type="Pfam" id="PF01494"/>
    </source>
</evidence>
<dbReference type="SUPFAM" id="SSF51905">
    <property type="entry name" value="FAD/NAD(P)-binding domain"/>
    <property type="match status" value="1"/>
</dbReference>
<evidence type="ECO:0000256" key="1">
    <source>
        <dbReference type="ARBA" id="ARBA00001974"/>
    </source>
</evidence>
<keyword evidence="5" id="KW-0503">Monooxygenase</keyword>
<dbReference type="Gene3D" id="3.50.50.60">
    <property type="entry name" value="FAD/NAD(P)-binding domain"/>
    <property type="match status" value="1"/>
</dbReference>
<comment type="cofactor">
    <cofactor evidence="1">
        <name>FAD</name>
        <dbReference type="ChEBI" id="CHEBI:57692"/>
    </cofactor>
</comment>
<dbReference type="Pfam" id="PF01494">
    <property type="entry name" value="FAD_binding_3"/>
    <property type="match status" value="1"/>
</dbReference>
<reference evidence="8" key="1">
    <citation type="journal article" date="2019" name="Int. J. Syst. Evol. Microbiol.">
        <title>The Global Catalogue of Microorganisms (GCM) 10K type strain sequencing project: providing services to taxonomists for standard genome sequencing and annotation.</title>
        <authorList>
            <consortium name="The Broad Institute Genomics Platform"/>
            <consortium name="The Broad Institute Genome Sequencing Center for Infectious Disease"/>
            <person name="Wu L."/>
            <person name="Ma J."/>
        </authorList>
    </citation>
    <scope>NUCLEOTIDE SEQUENCE [LARGE SCALE GENOMIC DNA]</scope>
    <source>
        <strain evidence="8">JCM 17137</strain>
    </source>
</reference>
<evidence type="ECO:0000256" key="3">
    <source>
        <dbReference type="ARBA" id="ARBA00022827"/>
    </source>
</evidence>
<organism evidence="7 8">
    <name type="scientific">Salinactinospora qingdaonensis</name>
    <dbReference type="NCBI Taxonomy" id="702744"/>
    <lineage>
        <taxon>Bacteria</taxon>
        <taxon>Bacillati</taxon>
        <taxon>Actinomycetota</taxon>
        <taxon>Actinomycetes</taxon>
        <taxon>Streptosporangiales</taxon>
        <taxon>Nocardiopsidaceae</taxon>
        <taxon>Salinactinospora</taxon>
    </lineage>
</organism>
<dbReference type="PANTHER" id="PTHR13789:SF318">
    <property type="entry name" value="GERANYLGERANYL DIPHOSPHATE REDUCTASE"/>
    <property type="match status" value="1"/>
</dbReference>
<keyword evidence="8" id="KW-1185">Reference proteome</keyword>
<dbReference type="InterPro" id="IPR002938">
    <property type="entry name" value="FAD-bd"/>
</dbReference>
<dbReference type="SUPFAM" id="SSF54373">
    <property type="entry name" value="FAD-linked reductases, C-terminal domain"/>
    <property type="match status" value="1"/>
</dbReference>
<evidence type="ECO:0000313" key="8">
    <source>
        <dbReference type="Proteomes" id="UP001500908"/>
    </source>
</evidence>
<dbReference type="Proteomes" id="UP001500908">
    <property type="component" value="Unassembled WGS sequence"/>
</dbReference>
<evidence type="ECO:0000313" key="7">
    <source>
        <dbReference type="EMBL" id="GAA3747611.1"/>
    </source>
</evidence>
<keyword evidence="4" id="KW-0560">Oxidoreductase</keyword>
<dbReference type="EMBL" id="BAABDD010000012">
    <property type="protein sequence ID" value="GAA3747611.1"/>
    <property type="molecule type" value="Genomic_DNA"/>
</dbReference>
<evidence type="ECO:0000256" key="4">
    <source>
        <dbReference type="ARBA" id="ARBA00023002"/>
    </source>
</evidence>
<dbReference type="InterPro" id="IPR050493">
    <property type="entry name" value="FAD-dep_Monooxygenase_BioMet"/>
</dbReference>
<dbReference type="PRINTS" id="PR00420">
    <property type="entry name" value="RNGMNOXGNASE"/>
</dbReference>
<keyword evidence="2" id="KW-0285">Flavoprotein</keyword>
<dbReference type="InterPro" id="IPR036188">
    <property type="entry name" value="FAD/NAD-bd_sf"/>
</dbReference>
<evidence type="ECO:0000256" key="2">
    <source>
        <dbReference type="ARBA" id="ARBA00022630"/>
    </source>
</evidence>
<proteinExistence type="predicted"/>